<reference evidence="2 3" key="1">
    <citation type="submission" date="2018-08" db="EMBL/GenBank/DDBJ databases">
        <title>Aphanomyces genome sequencing and annotation.</title>
        <authorList>
            <person name="Minardi D."/>
            <person name="Oidtmann B."/>
            <person name="Van Der Giezen M."/>
            <person name="Studholme D.J."/>
        </authorList>
    </citation>
    <scope>NUCLEOTIDE SEQUENCE [LARGE SCALE GENOMIC DNA]</scope>
    <source>
        <strain evidence="2 3">NJM0002</strain>
    </source>
</reference>
<protein>
    <recommendedName>
        <fullName evidence="4">Vacuolar protein sorting-associated protein 33B</fullName>
    </recommendedName>
</protein>
<dbReference type="Gene3D" id="3.40.50.1910">
    <property type="match status" value="1"/>
</dbReference>
<dbReference type="EMBL" id="QUSY01000131">
    <property type="protein sequence ID" value="RHY32519.1"/>
    <property type="molecule type" value="Genomic_DNA"/>
</dbReference>
<dbReference type="PANTHER" id="PTHR11679">
    <property type="entry name" value="VESICLE PROTEIN SORTING-ASSOCIATED"/>
    <property type="match status" value="1"/>
</dbReference>
<dbReference type="Pfam" id="PF00995">
    <property type="entry name" value="Sec1"/>
    <property type="match status" value="1"/>
</dbReference>
<evidence type="ECO:0000256" key="1">
    <source>
        <dbReference type="ARBA" id="ARBA00009884"/>
    </source>
</evidence>
<name>A0A418B375_9STRA</name>
<dbReference type="InterPro" id="IPR036045">
    <property type="entry name" value="Sec1-like_sf"/>
</dbReference>
<gene>
    <name evidence="2" type="ORF">DYB32_002498</name>
</gene>
<comment type="similarity">
    <text evidence="1">Belongs to the STXBP/unc-18/SEC1 family.</text>
</comment>
<sequence>MKVTPLPKRAVVPNPMHLVHSFDDHAGLLDSVIGIDHGTILHGIPKKKHVLDDDLFASIRNVDFQLVTSLLHDMSTSLQVDEAATRSTTSIDQLRIRAALAAAKTNLSLHVDLAHRVSNCSTDVKDVVSDDVDGVQRCVHAEQIILSKKLTATTPSSAVSSITGGADAAFVGTVLEEALFRDPPLELTKLIKLVCLHSLVHGGFKHATGRTKQRVLVYYIGGVTVAEIAAYRWLNQGQDQIQYVVACTAISNTARLLRQLVRSP</sequence>
<dbReference type="GO" id="GO:0016192">
    <property type="term" value="P:vesicle-mediated transport"/>
    <property type="evidence" value="ECO:0007669"/>
    <property type="project" value="InterPro"/>
</dbReference>
<proteinExistence type="inferred from homology"/>
<dbReference type="Proteomes" id="UP000285060">
    <property type="component" value="Unassembled WGS sequence"/>
</dbReference>
<evidence type="ECO:0000313" key="2">
    <source>
        <dbReference type="EMBL" id="RHY32519.1"/>
    </source>
</evidence>
<dbReference type="InterPro" id="IPR001619">
    <property type="entry name" value="Sec1-like"/>
</dbReference>
<keyword evidence="3" id="KW-1185">Reference proteome</keyword>
<evidence type="ECO:0000313" key="3">
    <source>
        <dbReference type="Proteomes" id="UP000285060"/>
    </source>
</evidence>
<dbReference type="VEuPathDB" id="FungiDB:H310_04213"/>
<comment type="caution">
    <text evidence="2">The sequence shown here is derived from an EMBL/GenBank/DDBJ whole genome shotgun (WGS) entry which is preliminary data.</text>
</comment>
<accession>A0A418B375</accession>
<organism evidence="2 3">
    <name type="scientific">Aphanomyces invadans</name>
    <dbReference type="NCBI Taxonomy" id="157072"/>
    <lineage>
        <taxon>Eukaryota</taxon>
        <taxon>Sar</taxon>
        <taxon>Stramenopiles</taxon>
        <taxon>Oomycota</taxon>
        <taxon>Saprolegniomycetes</taxon>
        <taxon>Saprolegniales</taxon>
        <taxon>Verrucalvaceae</taxon>
        <taxon>Aphanomyces</taxon>
    </lineage>
</organism>
<dbReference type="AlphaFoldDB" id="A0A418B375"/>
<dbReference type="InterPro" id="IPR027482">
    <property type="entry name" value="Sec1-like_dom2"/>
</dbReference>
<dbReference type="SUPFAM" id="SSF56815">
    <property type="entry name" value="Sec1/munc18-like (SM) proteins"/>
    <property type="match status" value="1"/>
</dbReference>
<evidence type="ECO:0008006" key="4">
    <source>
        <dbReference type="Google" id="ProtNLM"/>
    </source>
</evidence>